<dbReference type="Gene3D" id="1.10.510.10">
    <property type="entry name" value="Transferase(Phosphotransferase) domain 1"/>
    <property type="match status" value="1"/>
</dbReference>
<comment type="caution">
    <text evidence="2">The sequence shown here is derived from an EMBL/GenBank/DDBJ whole genome shotgun (WGS) entry which is preliminary data.</text>
</comment>
<organism evidence="2 3">
    <name type="scientific">Escherichia albertii</name>
    <dbReference type="NCBI Taxonomy" id="208962"/>
    <lineage>
        <taxon>Bacteria</taxon>
        <taxon>Pseudomonadati</taxon>
        <taxon>Pseudomonadota</taxon>
        <taxon>Gammaproteobacteria</taxon>
        <taxon>Enterobacterales</taxon>
        <taxon>Enterobacteriaceae</taxon>
        <taxon>Escherichia</taxon>
    </lineage>
</organism>
<dbReference type="EMBL" id="PYQT01000074">
    <property type="protein sequence ID" value="PSY35489.1"/>
    <property type="molecule type" value="Genomic_DNA"/>
</dbReference>
<dbReference type="InterPro" id="IPR054466">
    <property type="entry name" value="OspG_kinase"/>
</dbReference>
<keyword evidence="2" id="KW-0418">Kinase</keyword>
<proteinExistence type="predicted"/>
<dbReference type="GO" id="GO:0016301">
    <property type="term" value="F:kinase activity"/>
    <property type="evidence" value="ECO:0007669"/>
    <property type="project" value="UniProtKB-KW"/>
</dbReference>
<dbReference type="Gene3D" id="3.30.200.20">
    <property type="entry name" value="Phosphorylase Kinase, domain 1"/>
    <property type="match status" value="1"/>
</dbReference>
<evidence type="ECO:0000259" key="1">
    <source>
        <dbReference type="Pfam" id="PF22303"/>
    </source>
</evidence>
<evidence type="ECO:0000313" key="2">
    <source>
        <dbReference type="EMBL" id="PSY35489.1"/>
    </source>
</evidence>
<name>A0ABX5HAB2_ESCAL</name>
<dbReference type="Proteomes" id="UP000240382">
    <property type="component" value="Unassembled WGS sequence"/>
</dbReference>
<dbReference type="Pfam" id="PF22303">
    <property type="entry name" value="OspG_kinase"/>
    <property type="match status" value="1"/>
</dbReference>
<dbReference type="InterPro" id="IPR011009">
    <property type="entry name" value="Kinase-like_dom_sf"/>
</dbReference>
<sequence>MCHFTTAEVFEDLDAPSFLFKKYDLIGNSYDDVLDMAIKESENFNAYYGNDASNIIQYGGDIYLHMIRVPGIPLNALYTEDIPENLEELYLQLICKLNDIGIIHADLNISNLLYDKETNTLFPIDFRNIYYEYYSSSQEEKEHFDKKLQMRSNDFYSLLDRLK</sequence>
<reference evidence="2 3" key="1">
    <citation type="submission" date="2018-03" db="EMBL/GenBank/DDBJ databases">
        <title>Whole Genome Sequencing of Escherichia coli isolates from wildlife.</title>
        <authorList>
            <person name="Whitehouse C.A."/>
            <person name="Lacher D.W."/>
            <person name="Mammel M.K."/>
            <person name="Barnaba T."/>
            <person name="Lorch J.M."/>
        </authorList>
    </citation>
    <scope>NUCLEOTIDE SEQUENCE [LARGE SCALE GENOMIC DNA]</scope>
    <source>
        <strain evidence="2 3">20507-2</strain>
    </source>
</reference>
<gene>
    <name evidence="2" type="ORF">C7B09_25390</name>
</gene>
<dbReference type="RefSeq" id="WP_107193281.1">
    <property type="nucleotide sequence ID" value="NZ_PYQT01000074.1"/>
</dbReference>
<evidence type="ECO:0000313" key="3">
    <source>
        <dbReference type="Proteomes" id="UP000240382"/>
    </source>
</evidence>
<protein>
    <submittedName>
        <fullName evidence="2">Protein kinase</fullName>
    </submittedName>
</protein>
<feature type="domain" description="Kinase OspG kinase" evidence="1">
    <location>
        <begin position="5"/>
        <end position="151"/>
    </location>
</feature>
<keyword evidence="2" id="KW-0808">Transferase</keyword>
<dbReference type="SUPFAM" id="SSF56112">
    <property type="entry name" value="Protein kinase-like (PK-like)"/>
    <property type="match status" value="1"/>
</dbReference>
<accession>A0ABX5HAB2</accession>
<keyword evidence="3" id="KW-1185">Reference proteome</keyword>